<reference evidence="2 3" key="1">
    <citation type="submission" date="2019-05" db="EMBL/GenBank/DDBJ databases">
        <title>Another draft genome of Portunus trituberculatus and its Hox gene families provides insights of decapod evolution.</title>
        <authorList>
            <person name="Jeong J.-H."/>
            <person name="Song I."/>
            <person name="Kim S."/>
            <person name="Choi T."/>
            <person name="Kim D."/>
            <person name="Ryu S."/>
            <person name="Kim W."/>
        </authorList>
    </citation>
    <scope>NUCLEOTIDE SEQUENCE [LARGE SCALE GENOMIC DNA]</scope>
    <source>
        <tissue evidence="2">Muscle</tissue>
    </source>
</reference>
<dbReference type="Proteomes" id="UP000324222">
    <property type="component" value="Unassembled WGS sequence"/>
</dbReference>
<gene>
    <name evidence="2" type="ORF">E2C01_082035</name>
</gene>
<accession>A0A5B7ITH1</accession>
<feature type="region of interest" description="Disordered" evidence="1">
    <location>
        <begin position="42"/>
        <end position="90"/>
    </location>
</feature>
<dbReference type="EMBL" id="VSRR010073732">
    <property type="protein sequence ID" value="MPC87182.1"/>
    <property type="molecule type" value="Genomic_DNA"/>
</dbReference>
<feature type="region of interest" description="Disordered" evidence="1">
    <location>
        <begin position="1"/>
        <end position="22"/>
    </location>
</feature>
<protein>
    <submittedName>
        <fullName evidence="2">Uncharacterized protein</fullName>
    </submittedName>
</protein>
<dbReference type="AlphaFoldDB" id="A0A5B7ITH1"/>
<evidence type="ECO:0000313" key="3">
    <source>
        <dbReference type="Proteomes" id="UP000324222"/>
    </source>
</evidence>
<comment type="caution">
    <text evidence="2">The sequence shown here is derived from an EMBL/GenBank/DDBJ whole genome shotgun (WGS) entry which is preliminary data.</text>
</comment>
<name>A0A5B7ITH1_PORTR</name>
<evidence type="ECO:0000313" key="2">
    <source>
        <dbReference type="EMBL" id="MPC87182.1"/>
    </source>
</evidence>
<feature type="compositionally biased region" description="Acidic residues" evidence="1">
    <location>
        <begin position="49"/>
        <end position="59"/>
    </location>
</feature>
<proteinExistence type="predicted"/>
<keyword evidence="3" id="KW-1185">Reference proteome</keyword>
<feature type="compositionally biased region" description="Basic and acidic residues" evidence="1">
    <location>
        <begin position="60"/>
        <end position="90"/>
    </location>
</feature>
<organism evidence="2 3">
    <name type="scientific">Portunus trituberculatus</name>
    <name type="common">Swimming crab</name>
    <name type="synonym">Neptunus trituberculatus</name>
    <dbReference type="NCBI Taxonomy" id="210409"/>
    <lineage>
        <taxon>Eukaryota</taxon>
        <taxon>Metazoa</taxon>
        <taxon>Ecdysozoa</taxon>
        <taxon>Arthropoda</taxon>
        <taxon>Crustacea</taxon>
        <taxon>Multicrustacea</taxon>
        <taxon>Malacostraca</taxon>
        <taxon>Eumalacostraca</taxon>
        <taxon>Eucarida</taxon>
        <taxon>Decapoda</taxon>
        <taxon>Pleocyemata</taxon>
        <taxon>Brachyura</taxon>
        <taxon>Eubrachyura</taxon>
        <taxon>Portunoidea</taxon>
        <taxon>Portunidae</taxon>
        <taxon>Portuninae</taxon>
        <taxon>Portunus</taxon>
    </lineage>
</organism>
<evidence type="ECO:0000256" key="1">
    <source>
        <dbReference type="SAM" id="MobiDB-lite"/>
    </source>
</evidence>
<sequence>MVVRRDHGAAGHQLGYHWPPRLAAQPDKWNKLPTDQMAEGVIMAPGGREEEEEEEEEEGDSRGRDEEWTWIKVDMKKQNEAKKEEKKEEH</sequence>